<evidence type="ECO:0000256" key="1">
    <source>
        <dbReference type="SAM" id="MobiDB-lite"/>
    </source>
</evidence>
<dbReference type="SMART" id="SM01173">
    <property type="entry name" value="DUF4187"/>
    <property type="match status" value="1"/>
</dbReference>
<feature type="region of interest" description="Disordered" evidence="1">
    <location>
        <begin position="208"/>
        <end position="233"/>
    </location>
</feature>
<proteinExistence type="predicted"/>
<feature type="compositionally biased region" description="Basic and acidic residues" evidence="1">
    <location>
        <begin position="106"/>
        <end position="148"/>
    </location>
</feature>
<accession>A0A9P8IBN9</accession>
<dbReference type="InterPro" id="IPR039249">
    <property type="entry name" value="GPATCH11"/>
</dbReference>
<dbReference type="OrthoDB" id="786951at2759"/>
<comment type="caution">
    <text evidence="3">The sequence shown here is derived from an EMBL/GenBank/DDBJ whole genome shotgun (WGS) entry which is preliminary data.</text>
</comment>
<evidence type="ECO:0000313" key="4">
    <source>
        <dbReference type="Proteomes" id="UP000698800"/>
    </source>
</evidence>
<dbReference type="GO" id="GO:0000776">
    <property type="term" value="C:kinetochore"/>
    <property type="evidence" value="ECO:0007669"/>
    <property type="project" value="TreeGrafter"/>
</dbReference>
<dbReference type="PROSITE" id="PS50174">
    <property type="entry name" value="G_PATCH"/>
    <property type="match status" value="1"/>
</dbReference>
<dbReference type="SMART" id="SM00443">
    <property type="entry name" value="G_patch"/>
    <property type="match status" value="1"/>
</dbReference>
<dbReference type="InterPro" id="IPR000467">
    <property type="entry name" value="G_patch_dom"/>
</dbReference>
<dbReference type="AlphaFoldDB" id="A0A9P8IBN9"/>
<feature type="domain" description="G-patch" evidence="2">
    <location>
        <begin position="66"/>
        <end position="111"/>
    </location>
</feature>
<name>A0A9P8IBN9_9PEZI</name>
<dbReference type="PANTHER" id="PTHR21032:SF0">
    <property type="entry name" value="G PATCH DOMAIN-CONTAINING PROTEIN 11"/>
    <property type="match status" value="1"/>
</dbReference>
<sequence>MDGDSDDYMNMAIADPVEKRGKETYTQRRIRKQREAEIKGRTKSKAELRAEEAAAREAALSKSLDASNKGYKMMKMMGFQEGSALGKGDGRTEPLNIVVKEDRGGVGLDSEKKRKFREQVDQEAKRVKAEEGNYRDRVKKEREEKRTEGLVLGAQKVAEKLDTEADEAEDSKNTPTAAHSPARTPIIQPLTTRALTLHTLATYPPIILTPAKHKPSTAADDTSQSRVGSSRKVRPTKQINVLWRGLVRHREEKERERRMRYDLHQSLSRLPTYNDPTESEDDKQALGKNNALEVDIEEEDPELEEFDALGPAERLSRLVSYLREKYHYCFWCKYRYPDDTMDGCPGATEEDHD</sequence>
<evidence type="ECO:0000313" key="3">
    <source>
        <dbReference type="EMBL" id="KAH0544503.1"/>
    </source>
</evidence>
<organism evidence="3 4">
    <name type="scientific">Glutinoglossum americanum</name>
    <dbReference type="NCBI Taxonomy" id="1670608"/>
    <lineage>
        <taxon>Eukaryota</taxon>
        <taxon>Fungi</taxon>
        <taxon>Dikarya</taxon>
        <taxon>Ascomycota</taxon>
        <taxon>Pezizomycotina</taxon>
        <taxon>Geoglossomycetes</taxon>
        <taxon>Geoglossales</taxon>
        <taxon>Geoglossaceae</taxon>
        <taxon>Glutinoglossum</taxon>
    </lineage>
</organism>
<dbReference type="Pfam" id="PF13821">
    <property type="entry name" value="DUF4187"/>
    <property type="match status" value="1"/>
</dbReference>
<evidence type="ECO:0000259" key="2">
    <source>
        <dbReference type="PROSITE" id="PS50174"/>
    </source>
</evidence>
<feature type="region of interest" description="Disordered" evidence="1">
    <location>
        <begin position="1"/>
        <end position="45"/>
    </location>
</feature>
<feature type="compositionally biased region" description="Basic and acidic residues" evidence="1">
    <location>
        <begin position="16"/>
        <end position="26"/>
    </location>
</feature>
<keyword evidence="4" id="KW-1185">Reference proteome</keyword>
<feature type="region of interest" description="Disordered" evidence="1">
    <location>
        <begin position="106"/>
        <end position="183"/>
    </location>
</feature>
<feature type="compositionally biased region" description="Polar residues" evidence="1">
    <location>
        <begin position="219"/>
        <end position="228"/>
    </location>
</feature>
<dbReference type="GO" id="GO:0003676">
    <property type="term" value="F:nucleic acid binding"/>
    <property type="evidence" value="ECO:0007669"/>
    <property type="project" value="InterPro"/>
</dbReference>
<gene>
    <name evidence="3" type="ORF">FGG08_001402</name>
</gene>
<dbReference type="EMBL" id="JAGHQL010000018">
    <property type="protein sequence ID" value="KAH0544503.1"/>
    <property type="molecule type" value="Genomic_DNA"/>
</dbReference>
<dbReference type="InterPro" id="IPR025239">
    <property type="entry name" value="DUF4187"/>
</dbReference>
<reference evidence="3" key="1">
    <citation type="submission" date="2021-03" db="EMBL/GenBank/DDBJ databases">
        <title>Comparative genomics and phylogenomic investigation of the class Geoglossomycetes provide insights into ecological specialization and systematics.</title>
        <authorList>
            <person name="Melie T."/>
            <person name="Pirro S."/>
            <person name="Miller A.N."/>
            <person name="Quandt A."/>
        </authorList>
    </citation>
    <scope>NUCLEOTIDE SEQUENCE</scope>
    <source>
        <strain evidence="3">GBOQ0MN5Z8</strain>
    </source>
</reference>
<dbReference type="Pfam" id="PF01585">
    <property type="entry name" value="G-patch"/>
    <property type="match status" value="1"/>
</dbReference>
<dbReference type="PANTHER" id="PTHR21032">
    <property type="entry name" value="G PATCH DOMAIN-CONTAINING PROTEIN 11"/>
    <property type="match status" value="1"/>
</dbReference>
<protein>
    <recommendedName>
        <fullName evidence="2">G-patch domain-containing protein</fullName>
    </recommendedName>
</protein>
<dbReference type="Proteomes" id="UP000698800">
    <property type="component" value="Unassembled WGS sequence"/>
</dbReference>
<feature type="compositionally biased region" description="Basic and acidic residues" evidence="1">
    <location>
        <begin position="33"/>
        <end position="45"/>
    </location>
</feature>